<accession>A0ABQ3P5B3</accession>
<comment type="caution">
    <text evidence="2">The sequence shown here is derived from an EMBL/GenBank/DDBJ whole genome shotgun (WGS) entry which is preliminary data.</text>
</comment>
<dbReference type="EMBL" id="BNDW01000004">
    <property type="protein sequence ID" value="GHI20211.1"/>
    <property type="molecule type" value="Genomic_DNA"/>
</dbReference>
<keyword evidence="3" id="KW-1185">Reference proteome</keyword>
<proteinExistence type="predicted"/>
<organism evidence="2 3">
    <name type="scientific">Streptomyces hydrogenans</name>
    <dbReference type="NCBI Taxonomy" id="1873719"/>
    <lineage>
        <taxon>Bacteria</taxon>
        <taxon>Bacillati</taxon>
        <taxon>Actinomycetota</taxon>
        <taxon>Actinomycetes</taxon>
        <taxon>Kitasatosporales</taxon>
        <taxon>Streptomycetaceae</taxon>
        <taxon>Streptomyces</taxon>
    </lineage>
</organism>
<evidence type="ECO:0008006" key="4">
    <source>
        <dbReference type="Google" id="ProtNLM"/>
    </source>
</evidence>
<name>A0ABQ3P5B3_9ACTN</name>
<reference evidence="2" key="1">
    <citation type="submission" date="2024-05" db="EMBL/GenBank/DDBJ databases">
        <title>Whole genome shotgun sequence of Streptomyces hydrogenans NBRC 13475.</title>
        <authorList>
            <person name="Komaki H."/>
            <person name="Tamura T."/>
        </authorList>
    </citation>
    <scope>NUCLEOTIDE SEQUENCE</scope>
    <source>
        <strain evidence="2">NBRC 13475</strain>
    </source>
</reference>
<feature type="compositionally biased region" description="Gly residues" evidence="1">
    <location>
        <begin position="154"/>
        <end position="165"/>
    </location>
</feature>
<feature type="region of interest" description="Disordered" evidence="1">
    <location>
        <begin position="115"/>
        <end position="182"/>
    </location>
</feature>
<feature type="region of interest" description="Disordered" evidence="1">
    <location>
        <begin position="213"/>
        <end position="253"/>
    </location>
</feature>
<evidence type="ECO:0000256" key="1">
    <source>
        <dbReference type="SAM" id="MobiDB-lite"/>
    </source>
</evidence>
<dbReference type="Proteomes" id="UP001052739">
    <property type="component" value="Unassembled WGS sequence"/>
</dbReference>
<dbReference type="RefSeq" id="WP_372470203.1">
    <property type="nucleotide sequence ID" value="NZ_BNBS01000097.1"/>
</dbReference>
<feature type="compositionally biased region" description="Pro residues" evidence="1">
    <location>
        <begin position="132"/>
        <end position="142"/>
    </location>
</feature>
<gene>
    <name evidence="2" type="ORF">Shyd_15820</name>
</gene>
<evidence type="ECO:0000313" key="2">
    <source>
        <dbReference type="EMBL" id="GHI20211.1"/>
    </source>
</evidence>
<evidence type="ECO:0000313" key="3">
    <source>
        <dbReference type="Proteomes" id="UP001052739"/>
    </source>
</evidence>
<protein>
    <recommendedName>
        <fullName evidence="4">Restriction endonuclease type IV Mrr domain-containing protein</fullName>
    </recommendedName>
</protein>
<sequence length="410" mass="41522">MGESVSVHCPECRRSHAYAAPVFPCACGSPVAAPLIPDAPAEPIRHRTWLDGWVTVRCAACGREDEWPQPELGCACGTVLRIPVAPAGDPVGATAAVPEPAAAPEEGYGSERHALGAYAPDDSAGPGLLDTPPAPFTVPAPEAPENRQGEAEGADGGGDPSGHGGAPVPPVDAGAGDLSGHGSAFDLPVDAGAGDLSGHGSALDLPVDEVARDLPARGGTPDLPGGEGAGEPTGDVRAGGRSASSVPPLPPVSDWFGAPPRSFAERYPAHIPLPPTAPRPAPARGAFRPVTIRTARDAVAAAATYLNWLGFREIVQPEDRHSSGVDLRGPGLVAQVDPSTRPAGLRAVECLWLNGLSASAVGIFFSLAGYTPEARSRAAEIGLPLFVLDLTGTPQPVNDAADELTSGGAI</sequence>